<protein>
    <submittedName>
        <fullName evidence="9">Cytochrome P450</fullName>
    </submittedName>
</protein>
<sequence>MTRAIQQESALILSAMILGLVNHLYFNRFEPESADGPLLALTVQPLLLRRLRIYPQLINRHLSTFPLHPLAHVPGPRLYKVSKLWSVWICSTGAQHTVTKALHDKYGPFLRTGPNEVSIIHADGVKAVLGTGGFQKGRYYDPQEESKLACNHTLQTLRGEEHASRRKIWNRGLSSEAIQEYEYILAKRVSQLADRLQELSGQPVNLAQWVGYFTFDVMGDMAFGGGFELVRDAGDKEGFWTLIEDGMKTLSLLSHVPWSAPTLKRLPKGAEPFLKLKGFGEACARNRLERGSSVKDLWYHLMDEAGIEREKPSLSQVASDGVLTVVAGSDTTSTAISCFMWFVLSNPEIYHRVQAEVDSVYGEGDSTLDSSKHEELRFLIACLNETMRLQPPVPTNGRRRVPSGGATFIGGCFIPDETEIYVPPYSLHRNPANFSSGPDIYDPDRWFRQHSPEEVFNTAAFIPFSYGAANCVGKQFAWREMLMVTSTLLKRFTFRFPEDFKSEGWVDGLHDYFVISIGYPLLVEISSR</sequence>
<dbReference type="GO" id="GO:0005506">
    <property type="term" value="F:iron ion binding"/>
    <property type="evidence" value="ECO:0007669"/>
    <property type="project" value="InterPro"/>
</dbReference>
<dbReference type="InterPro" id="IPR050121">
    <property type="entry name" value="Cytochrome_P450_monoxygenase"/>
</dbReference>
<dbReference type="GO" id="GO:0020037">
    <property type="term" value="F:heme binding"/>
    <property type="evidence" value="ECO:0007669"/>
    <property type="project" value="InterPro"/>
</dbReference>
<name>A0AAW0B2J8_9AGAR</name>
<dbReference type="PRINTS" id="PR00385">
    <property type="entry name" value="P450"/>
</dbReference>
<comment type="cofactor">
    <cofactor evidence="1 8">
        <name>heme</name>
        <dbReference type="ChEBI" id="CHEBI:30413"/>
    </cofactor>
</comment>
<keyword evidence="7" id="KW-0503">Monooxygenase</keyword>
<dbReference type="EMBL" id="JAWWNJ010000044">
    <property type="protein sequence ID" value="KAK7019301.1"/>
    <property type="molecule type" value="Genomic_DNA"/>
</dbReference>
<dbReference type="Pfam" id="PF00067">
    <property type="entry name" value="p450"/>
    <property type="match status" value="1"/>
</dbReference>
<evidence type="ECO:0000256" key="5">
    <source>
        <dbReference type="ARBA" id="ARBA00023002"/>
    </source>
</evidence>
<comment type="similarity">
    <text evidence="3">Belongs to the cytochrome P450 family.</text>
</comment>
<dbReference type="PANTHER" id="PTHR24305:SF187">
    <property type="entry name" value="P450, PUTATIVE (EUROFUNG)-RELATED"/>
    <property type="match status" value="1"/>
</dbReference>
<keyword evidence="8" id="KW-0349">Heme</keyword>
<reference evidence="9 10" key="1">
    <citation type="journal article" date="2024" name="J Genomics">
        <title>Draft genome sequencing and assembly of Favolaschia claudopus CIRM-BRFM 2984 isolated from oak limbs.</title>
        <authorList>
            <person name="Navarro D."/>
            <person name="Drula E."/>
            <person name="Chaduli D."/>
            <person name="Cazenave R."/>
            <person name="Ahrendt S."/>
            <person name="Wang J."/>
            <person name="Lipzen A."/>
            <person name="Daum C."/>
            <person name="Barry K."/>
            <person name="Grigoriev I.V."/>
            <person name="Favel A."/>
            <person name="Rosso M.N."/>
            <person name="Martin F."/>
        </authorList>
    </citation>
    <scope>NUCLEOTIDE SEQUENCE [LARGE SCALE GENOMIC DNA]</scope>
    <source>
        <strain evidence="9 10">CIRM-BRFM 2984</strain>
    </source>
</reference>
<accession>A0AAW0B2J8</accession>
<evidence type="ECO:0000256" key="6">
    <source>
        <dbReference type="ARBA" id="ARBA00023004"/>
    </source>
</evidence>
<dbReference type="PRINTS" id="PR00463">
    <property type="entry name" value="EP450I"/>
</dbReference>
<evidence type="ECO:0000313" key="9">
    <source>
        <dbReference type="EMBL" id="KAK7019301.1"/>
    </source>
</evidence>
<dbReference type="SUPFAM" id="SSF48264">
    <property type="entry name" value="Cytochrome P450"/>
    <property type="match status" value="1"/>
</dbReference>
<comment type="pathway">
    <text evidence="2">Secondary metabolite biosynthesis.</text>
</comment>
<organism evidence="9 10">
    <name type="scientific">Favolaschia claudopus</name>
    <dbReference type="NCBI Taxonomy" id="2862362"/>
    <lineage>
        <taxon>Eukaryota</taxon>
        <taxon>Fungi</taxon>
        <taxon>Dikarya</taxon>
        <taxon>Basidiomycota</taxon>
        <taxon>Agaricomycotina</taxon>
        <taxon>Agaricomycetes</taxon>
        <taxon>Agaricomycetidae</taxon>
        <taxon>Agaricales</taxon>
        <taxon>Marasmiineae</taxon>
        <taxon>Mycenaceae</taxon>
        <taxon>Favolaschia</taxon>
    </lineage>
</organism>
<dbReference type="GO" id="GO:0004497">
    <property type="term" value="F:monooxygenase activity"/>
    <property type="evidence" value="ECO:0007669"/>
    <property type="project" value="UniProtKB-KW"/>
</dbReference>
<gene>
    <name evidence="9" type="ORF">R3P38DRAFT_3199577</name>
</gene>
<keyword evidence="4 8" id="KW-0479">Metal-binding</keyword>
<evidence type="ECO:0000256" key="8">
    <source>
        <dbReference type="PIRSR" id="PIRSR602401-1"/>
    </source>
</evidence>
<dbReference type="Gene3D" id="1.10.630.10">
    <property type="entry name" value="Cytochrome P450"/>
    <property type="match status" value="1"/>
</dbReference>
<evidence type="ECO:0000256" key="4">
    <source>
        <dbReference type="ARBA" id="ARBA00022723"/>
    </source>
</evidence>
<proteinExistence type="inferred from homology"/>
<dbReference type="InterPro" id="IPR001128">
    <property type="entry name" value="Cyt_P450"/>
</dbReference>
<comment type="caution">
    <text evidence="9">The sequence shown here is derived from an EMBL/GenBank/DDBJ whole genome shotgun (WGS) entry which is preliminary data.</text>
</comment>
<evidence type="ECO:0000313" key="10">
    <source>
        <dbReference type="Proteomes" id="UP001362999"/>
    </source>
</evidence>
<dbReference type="GO" id="GO:0016705">
    <property type="term" value="F:oxidoreductase activity, acting on paired donors, with incorporation or reduction of molecular oxygen"/>
    <property type="evidence" value="ECO:0007669"/>
    <property type="project" value="InterPro"/>
</dbReference>
<dbReference type="AlphaFoldDB" id="A0AAW0B2J8"/>
<keyword evidence="5" id="KW-0560">Oxidoreductase</keyword>
<keyword evidence="6 8" id="KW-0408">Iron</keyword>
<dbReference type="PANTHER" id="PTHR24305">
    <property type="entry name" value="CYTOCHROME P450"/>
    <property type="match status" value="1"/>
</dbReference>
<keyword evidence="10" id="KW-1185">Reference proteome</keyword>
<evidence type="ECO:0000256" key="2">
    <source>
        <dbReference type="ARBA" id="ARBA00005179"/>
    </source>
</evidence>
<evidence type="ECO:0000256" key="1">
    <source>
        <dbReference type="ARBA" id="ARBA00001971"/>
    </source>
</evidence>
<dbReference type="InterPro" id="IPR036396">
    <property type="entry name" value="Cyt_P450_sf"/>
</dbReference>
<evidence type="ECO:0000256" key="3">
    <source>
        <dbReference type="ARBA" id="ARBA00010617"/>
    </source>
</evidence>
<feature type="binding site" description="axial binding residue" evidence="8">
    <location>
        <position position="471"/>
    </location>
    <ligand>
        <name>heme</name>
        <dbReference type="ChEBI" id="CHEBI:30413"/>
    </ligand>
    <ligandPart>
        <name>Fe</name>
        <dbReference type="ChEBI" id="CHEBI:18248"/>
    </ligandPart>
</feature>
<dbReference type="Proteomes" id="UP001362999">
    <property type="component" value="Unassembled WGS sequence"/>
</dbReference>
<dbReference type="InterPro" id="IPR002401">
    <property type="entry name" value="Cyt_P450_E_grp-I"/>
</dbReference>
<dbReference type="CDD" id="cd11061">
    <property type="entry name" value="CYP67-like"/>
    <property type="match status" value="1"/>
</dbReference>
<evidence type="ECO:0000256" key="7">
    <source>
        <dbReference type="ARBA" id="ARBA00023033"/>
    </source>
</evidence>